<dbReference type="EMBL" id="UINC01013514">
    <property type="protein sequence ID" value="SVA58329.1"/>
    <property type="molecule type" value="Genomic_DNA"/>
</dbReference>
<evidence type="ECO:0000313" key="1">
    <source>
        <dbReference type="EMBL" id="SVA58329.1"/>
    </source>
</evidence>
<gene>
    <name evidence="1" type="ORF">METZ01_LOCUS111183</name>
</gene>
<dbReference type="AlphaFoldDB" id="A0A381X0M2"/>
<protein>
    <recommendedName>
        <fullName evidence="2">Twin-arginine translocation pathway signal</fullName>
    </recommendedName>
</protein>
<organism evidence="1">
    <name type="scientific">marine metagenome</name>
    <dbReference type="NCBI Taxonomy" id="408172"/>
    <lineage>
        <taxon>unclassified sequences</taxon>
        <taxon>metagenomes</taxon>
        <taxon>ecological metagenomes</taxon>
    </lineage>
</organism>
<reference evidence="1" key="1">
    <citation type="submission" date="2018-05" db="EMBL/GenBank/DDBJ databases">
        <authorList>
            <person name="Lanie J.A."/>
            <person name="Ng W.-L."/>
            <person name="Kazmierczak K.M."/>
            <person name="Andrzejewski T.M."/>
            <person name="Davidsen T.M."/>
            <person name="Wayne K.J."/>
            <person name="Tettelin H."/>
            <person name="Glass J.I."/>
            <person name="Rusch D."/>
            <person name="Podicherti R."/>
            <person name="Tsui H.-C.T."/>
            <person name="Winkler M.E."/>
        </authorList>
    </citation>
    <scope>NUCLEOTIDE SEQUENCE</scope>
</reference>
<name>A0A381X0M2_9ZZZZ</name>
<accession>A0A381X0M2</accession>
<evidence type="ECO:0008006" key="2">
    <source>
        <dbReference type="Google" id="ProtNLM"/>
    </source>
</evidence>
<sequence>MEKRENQIKVSRRNLIKAGSKTLILMSVLPTGMIIGKGKAWAVKAKSLNIDTFATLIQVSRDIYPHDKLEDNFYAKVVEGFDSAAGKSIADKRLFELGLVGLQQASMGKYNKNYRDIGWETQRVQLLRGIEKTTFFQRIRGTLITGIYNNQEVWPLFGYEGESAPMGGYLNRGFDDINWL</sequence>
<proteinExistence type="predicted"/>